<evidence type="ECO:0000256" key="1">
    <source>
        <dbReference type="SAM" id="SignalP"/>
    </source>
</evidence>
<feature type="chain" id="PRO_5045231877" evidence="1">
    <location>
        <begin position="24"/>
        <end position="193"/>
    </location>
</feature>
<accession>A0ABM4AP50</accession>
<dbReference type="InterPro" id="IPR006631">
    <property type="entry name" value="DM4_12"/>
</dbReference>
<reference evidence="3" key="1">
    <citation type="submission" date="2025-08" db="UniProtKB">
        <authorList>
            <consortium name="RefSeq"/>
        </authorList>
    </citation>
    <scope>IDENTIFICATION</scope>
    <source>
        <tissue evidence="3">Whole body</tissue>
    </source>
</reference>
<keyword evidence="2" id="KW-1185">Reference proteome</keyword>
<dbReference type="PANTHER" id="PTHR21398">
    <property type="entry name" value="AGAP007094-PA"/>
    <property type="match status" value="1"/>
</dbReference>
<gene>
    <name evidence="3" type="primary">LOC113398750</name>
</gene>
<keyword evidence="1" id="KW-0732">Signal</keyword>
<dbReference type="RefSeq" id="XP_064073077.1">
    <property type="nucleotide sequence ID" value="XM_064217007.1"/>
</dbReference>
<dbReference type="PANTHER" id="PTHR21398:SF22">
    <property type="entry name" value="IP12060P-RELATED"/>
    <property type="match status" value="1"/>
</dbReference>
<dbReference type="SMART" id="SM00718">
    <property type="entry name" value="DM4_12"/>
    <property type="match status" value="1"/>
</dbReference>
<dbReference type="Proteomes" id="UP001652626">
    <property type="component" value="Chromosome 14"/>
</dbReference>
<evidence type="ECO:0000313" key="2">
    <source>
        <dbReference type="Proteomes" id="UP001652626"/>
    </source>
</evidence>
<evidence type="ECO:0000313" key="3">
    <source>
        <dbReference type="RefSeq" id="XP_064073077.1"/>
    </source>
</evidence>
<proteinExistence type="predicted"/>
<organism evidence="2 3">
    <name type="scientific">Vanessa tameamea</name>
    <name type="common">Kamehameha butterfly</name>
    <dbReference type="NCBI Taxonomy" id="334116"/>
    <lineage>
        <taxon>Eukaryota</taxon>
        <taxon>Metazoa</taxon>
        <taxon>Ecdysozoa</taxon>
        <taxon>Arthropoda</taxon>
        <taxon>Hexapoda</taxon>
        <taxon>Insecta</taxon>
        <taxon>Pterygota</taxon>
        <taxon>Neoptera</taxon>
        <taxon>Endopterygota</taxon>
        <taxon>Lepidoptera</taxon>
        <taxon>Glossata</taxon>
        <taxon>Ditrysia</taxon>
        <taxon>Papilionoidea</taxon>
        <taxon>Nymphalidae</taxon>
        <taxon>Nymphalinae</taxon>
        <taxon>Vanessa</taxon>
    </lineage>
</organism>
<name>A0ABM4AP50_VANTA</name>
<feature type="signal peptide" evidence="1">
    <location>
        <begin position="1"/>
        <end position="23"/>
    </location>
</feature>
<dbReference type="Pfam" id="PF07841">
    <property type="entry name" value="DM4_12"/>
    <property type="match status" value="1"/>
</dbReference>
<protein>
    <submittedName>
        <fullName evidence="3">Uncharacterized protein LOC113398750</fullName>
    </submittedName>
</protein>
<dbReference type="GeneID" id="113398750"/>
<sequence length="193" mass="22373">MWINSKLIMICVLQVALNTRTTAVKRQRRYLLFTPSTQWGVFATVSVPLPSDTLVSVAWFFEANYYNVDNATYLEPLLGDIDAPSLRHLRKSRDNKQFLTRRSLYIFIEDMLERHGYPRLCLLRTICENSSQFLHNGVLGDLLHLILTPSASISEDDVDDSYYEAEYWGLENKCEDYINLCQISPIERISIIL</sequence>